<gene>
    <name evidence="2" type="ORF">CK820_G0056149</name>
</gene>
<reference evidence="2 3" key="1">
    <citation type="submission" date="2017-12" db="EMBL/GenBank/DDBJ databases">
        <title>High-resolution comparative analysis of great ape genomes.</title>
        <authorList>
            <person name="Pollen A."/>
            <person name="Hastie A."/>
            <person name="Hormozdiari F."/>
            <person name="Dougherty M."/>
            <person name="Liu R."/>
            <person name="Chaisson M."/>
            <person name="Hoppe E."/>
            <person name="Hill C."/>
            <person name="Pang A."/>
            <person name="Hillier L."/>
            <person name="Baker C."/>
            <person name="Armstrong J."/>
            <person name="Shendure J."/>
            <person name="Paten B."/>
            <person name="Wilson R."/>
            <person name="Chao H."/>
            <person name="Schneider V."/>
            <person name="Ventura M."/>
            <person name="Kronenberg Z."/>
            <person name="Murali S."/>
            <person name="Gordon D."/>
            <person name="Cantsilieris S."/>
            <person name="Munson K."/>
            <person name="Nelson B."/>
            <person name="Raja A."/>
            <person name="Underwood J."/>
            <person name="Diekhans M."/>
            <person name="Fiddes I."/>
            <person name="Haussler D."/>
            <person name="Eichler E."/>
        </authorList>
    </citation>
    <scope>NUCLEOTIDE SEQUENCE [LARGE SCALE GENOMIC DNA]</scope>
    <source>
        <strain evidence="2">Yerkes chimp pedigree #C0471</strain>
    </source>
</reference>
<accession>A0A2J8IKM9</accession>
<protein>
    <submittedName>
        <fullName evidence="2">Uncharacterized protein</fullName>
    </submittedName>
</protein>
<dbReference type="EMBL" id="NBAG03001140">
    <property type="protein sequence ID" value="PNI11066.1"/>
    <property type="molecule type" value="Genomic_DNA"/>
</dbReference>
<dbReference type="AlphaFoldDB" id="A0A2J8IKM9"/>
<keyword evidence="1" id="KW-0812">Transmembrane</keyword>
<feature type="transmembrane region" description="Helical" evidence="1">
    <location>
        <begin position="55"/>
        <end position="76"/>
    </location>
</feature>
<name>A0A2J8IKM9_PANTR</name>
<sequence>MTGVSCFCHYTSQPLHHLLCSYKDPKKWNHRIADLRKQIEELSERKYGMSKLEKSCNLMFMGVYTMELLFIMGVPWTSPGLPASHAILTRFSL</sequence>
<evidence type="ECO:0000313" key="2">
    <source>
        <dbReference type="EMBL" id="PNI11066.1"/>
    </source>
</evidence>
<keyword evidence="1" id="KW-0472">Membrane</keyword>
<keyword evidence="1" id="KW-1133">Transmembrane helix</keyword>
<organism evidence="2 3">
    <name type="scientific">Pan troglodytes</name>
    <name type="common">Chimpanzee</name>
    <dbReference type="NCBI Taxonomy" id="9598"/>
    <lineage>
        <taxon>Eukaryota</taxon>
        <taxon>Metazoa</taxon>
        <taxon>Chordata</taxon>
        <taxon>Craniata</taxon>
        <taxon>Vertebrata</taxon>
        <taxon>Euteleostomi</taxon>
        <taxon>Mammalia</taxon>
        <taxon>Eutheria</taxon>
        <taxon>Euarchontoglires</taxon>
        <taxon>Primates</taxon>
        <taxon>Haplorrhini</taxon>
        <taxon>Catarrhini</taxon>
        <taxon>Hominidae</taxon>
        <taxon>Pan</taxon>
    </lineage>
</organism>
<evidence type="ECO:0000313" key="3">
    <source>
        <dbReference type="Proteomes" id="UP000236370"/>
    </source>
</evidence>
<dbReference type="Proteomes" id="UP000236370">
    <property type="component" value="Unassembled WGS sequence"/>
</dbReference>
<comment type="caution">
    <text evidence="2">The sequence shown here is derived from an EMBL/GenBank/DDBJ whole genome shotgun (WGS) entry which is preliminary data.</text>
</comment>
<evidence type="ECO:0000256" key="1">
    <source>
        <dbReference type="SAM" id="Phobius"/>
    </source>
</evidence>
<proteinExistence type="predicted"/>